<evidence type="ECO:0000313" key="4">
    <source>
        <dbReference type="EMBL" id="CDS87531.1"/>
    </source>
</evidence>
<dbReference type="EMBL" id="LK933149">
    <property type="protein sequence ID" value="CDT42224.1"/>
    <property type="molecule type" value="Genomic_DNA"/>
</dbReference>
<dbReference type="SUPFAM" id="SSF55874">
    <property type="entry name" value="ATPase domain of HSP90 chaperone/DNA topoisomerase II/histidine kinase"/>
    <property type="match status" value="1"/>
</dbReference>
<keyword evidence="1" id="KW-0472">Membrane</keyword>
<feature type="domain" description="Sensor histidine kinase NatK-like C-terminal" evidence="2">
    <location>
        <begin position="351"/>
        <end position="443"/>
    </location>
</feature>
<dbReference type="Pfam" id="PF14501">
    <property type="entry name" value="HATPase_c_5"/>
    <property type="match status" value="1"/>
</dbReference>
<protein>
    <submittedName>
        <fullName evidence="3">Two-component sensor histidine kinase</fullName>
    </submittedName>
</protein>
<reference evidence="3" key="1">
    <citation type="submission" date="2014-07" db="EMBL/GenBank/DDBJ databases">
        <authorList>
            <person name="Monot Marc"/>
        </authorList>
    </citation>
    <scope>NUCLEOTIDE SEQUENCE</scope>
    <source>
        <strain evidence="5">7032989</strain>
        <strain evidence="3">7032994</strain>
    </source>
</reference>
<dbReference type="PANTHER" id="PTHR40448">
    <property type="entry name" value="TWO-COMPONENT SENSOR HISTIDINE KINASE"/>
    <property type="match status" value="1"/>
</dbReference>
<feature type="transmembrane region" description="Helical" evidence="1">
    <location>
        <begin position="132"/>
        <end position="153"/>
    </location>
</feature>
<keyword evidence="3" id="KW-0808">Transferase</keyword>
<dbReference type="Gene3D" id="3.30.565.10">
    <property type="entry name" value="Histidine kinase-like ATPase, C-terminal domain"/>
    <property type="match status" value="1"/>
</dbReference>
<gene>
    <name evidence="5" type="ORF">BN1095_470081</name>
    <name evidence="4" type="ORF">BN1096_620085</name>
    <name evidence="3" type="ORF">BN1097_250084</name>
</gene>
<feature type="transmembrane region" description="Helical" evidence="1">
    <location>
        <begin position="15"/>
        <end position="37"/>
    </location>
</feature>
<organism evidence="3">
    <name type="scientific">Clostridioides difficile</name>
    <name type="common">Peptoclostridium difficile</name>
    <dbReference type="NCBI Taxonomy" id="1496"/>
    <lineage>
        <taxon>Bacteria</taxon>
        <taxon>Bacillati</taxon>
        <taxon>Bacillota</taxon>
        <taxon>Clostridia</taxon>
        <taxon>Peptostreptococcales</taxon>
        <taxon>Peptostreptococcaceae</taxon>
        <taxon>Clostridioides</taxon>
    </lineage>
</organism>
<sequence length="452" mass="52055">MINLFSSDLFLKYNFFFSFIVYRILMVIVQYYFLISFTNVNSKFWCFILYSIISIFLIIINTYFNLCNLFSSQILLFLMTFLFVKYIIKQSTVLSIVSTLLVYLIEQLAYGFTAPLNYLIFTSDINTDIYKFDINMGLSSLITIIIAGFIYWYSSKKFNIKVMNFDKYLAILMIPLLLIILFMQSFEYSSNINIDTSLGIVKLLLNTSITEEIQAFLFSIIGTICVFFSLFTFKKLIQALEDEKERAIMNQQIHAQRNYIEEAKSRLSQTISFRHDFNNHLAIVNGLLKKDQILKAQDYLNKLEKVTSDLSFSCNTQNIVIDALFNNKLSIAKQLGIEVDCEVIIPQSTNMNDFDLCIVFANAIDNAIKACRVVDKQNRYLKLSTKLEGGFFMIEIKNSYNPINNYTSGSGIGLLNIKEIAKKYQGAISIDKTSDYFQINVLLVISLHCASI</sequence>
<feature type="transmembrane region" description="Helical" evidence="1">
    <location>
        <begin position="213"/>
        <end position="233"/>
    </location>
</feature>
<keyword evidence="1" id="KW-0812">Transmembrane</keyword>
<evidence type="ECO:0000313" key="5">
    <source>
        <dbReference type="EMBL" id="CDT42224.1"/>
    </source>
</evidence>
<dbReference type="CDD" id="cd16935">
    <property type="entry name" value="HATPase_AgrC-ComD-like"/>
    <property type="match status" value="1"/>
</dbReference>
<dbReference type="GO" id="GO:0016301">
    <property type="term" value="F:kinase activity"/>
    <property type="evidence" value="ECO:0007669"/>
    <property type="project" value="UniProtKB-KW"/>
</dbReference>
<accession>A0A069A6X0</accession>
<feature type="transmembrane region" description="Helical" evidence="1">
    <location>
        <begin position="44"/>
        <end position="64"/>
    </location>
</feature>
<dbReference type="AlphaFoldDB" id="A0A069A6X0"/>
<evidence type="ECO:0000256" key="1">
    <source>
        <dbReference type="SAM" id="Phobius"/>
    </source>
</evidence>
<dbReference type="PANTHER" id="PTHR40448:SF1">
    <property type="entry name" value="TWO-COMPONENT SENSOR HISTIDINE KINASE"/>
    <property type="match status" value="1"/>
</dbReference>
<proteinExistence type="predicted"/>
<dbReference type="EMBL" id="LK932360">
    <property type="protein sequence ID" value="CDS84170.1"/>
    <property type="molecule type" value="Genomic_DNA"/>
</dbReference>
<evidence type="ECO:0000259" key="2">
    <source>
        <dbReference type="Pfam" id="PF14501"/>
    </source>
</evidence>
<evidence type="ECO:0000313" key="3">
    <source>
        <dbReference type="EMBL" id="CDS84170.1"/>
    </source>
</evidence>
<feature type="transmembrane region" description="Helical" evidence="1">
    <location>
        <begin position="100"/>
        <end position="120"/>
    </location>
</feature>
<dbReference type="EMBL" id="LK932516">
    <property type="protein sequence ID" value="CDS87531.1"/>
    <property type="molecule type" value="Genomic_DNA"/>
</dbReference>
<keyword evidence="3" id="KW-0418">Kinase</keyword>
<keyword evidence="1" id="KW-1133">Transmembrane helix</keyword>
<feature type="transmembrane region" description="Helical" evidence="1">
    <location>
        <begin position="165"/>
        <end position="183"/>
    </location>
</feature>
<name>A0A069A6X0_CLODI</name>
<feature type="transmembrane region" description="Helical" evidence="1">
    <location>
        <begin position="70"/>
        <end position="88"/>
    </location>
</feature>
<dbReference type="InterPro" id="IPR036890">
    <property type="entry name" value="HATPase_C_sf"/>
</dbReference>
<dbReference type="GO" id="GO:0042802">
    <property type="term" value="F:identical protein binding"/>
    <property type="evidence" value="ECO:0007669"/>
    <property type="project" value="TreeGrafter"/>
</dbReference>
<dbReference type="InterPro" id="IPR032834">
    <property type="entry name" value="NatK-like_C"/>
</dbReference>
<dbReference type="RefSeq" id="WP_025782682.1">
    <property type="nucleotide sequence ID" value="NZ_BBYB01000071.1"/>
</dbReference>